<evidence type="ECO:0000313" key="1">
    <source>
        <dbReference type="EMBL" id="BDL44240.1"/>
    </source>
</evidence>
<organism evidence="1 2">
    <name type="scientific">Akkermansia biwaensis</name>
    <dbReference type="NCBI Taxonomy" id="2946555"/>
    <lineage>
        <taxon>Bacteria</taxon>
        <taxon>Pseudomonadati</taxon>
        <taxon>Verrucomicrobiota</taxon>
        <taxon>Verrucomicrobiia</taxon>
        <taxon>Verrucomicrobiales</taxon>
        <taxon>Akkermansiaceae</taxon>
        <taxon>Akkermansia</taxon>
    </lineage>
</organism>
<dbReference type="EMBL" id="AP025943">
    <property type="protein sequence ID" value="BDL44240.1"/>
    <property type="molecule type" value="Genomic_DNA"/>
</dbReference>
<evidence type="ECO:0000313" key="2">
    <source>
        <dbReference type="Proteomes" id="UP001062263"/>
    </source>
</evidence>
<proteinExistence type="predicted"/>
<dbReference type="SUPFAM" id="SSF82171">
    <property type="entry name" value="DPP6 N-terminal domain-like"/>
    <property type="match status" value="1"/>
</dbReference>
<evidence type="ECO:0008006" key="3">
    <source>
        <dbReference type="Google" id="ProtNLM"/>
    </source>
</evidence>
<name>A0ABN6QN63_9BACT</name>
<reference evidence="1" key="1">
    <citation type="submission" date="2022-06" db="EMBL/GenBank/DDBJ databases">
        <title>Akkermansia biwalacus sp. nov., an anaerobic mucin-degrading bacterium isolated from human intestine.</title>
        <authorList>
            <person name="Kobayashi Y."/>
            <person name="Inoue S."/>
            <person name="Kawahara T."/>
            <person name="Kohda N."/>
        </authorList>
    </citation>
    <scope>NUCLEOTIDE SEQUENCE</scope>
    <source>
        <strain evidence="1">WON2089</strain>
    </source>
</reference>
<dbReference type="RefSeq" id="WP_215435987.1">
    <property type="nucleotide sequence ID" value="NZ_AP025943.1"/>
</dbReference>
<accession>A0ABN6QN63</accession>
<dbReference type="Proteomes" id="UP001062263">
    <property type="component" value="Chromosome"/>
</dbReference>
<keyword evidence="2" id="KW-1185">Reference proteome</keyword>
<sequence>MKTINAFLHHILSGSIFIMLSPSFGNHHIFPENQVISEVNIASFPGNHIQTSGLHSGMSFSDDGKHFAVWNDEYAEIYDLGFKDAKPIQQLFLVENSPWRKFYQRGRSEKVITHTTGNISLTGPAAKYMPLLCSSSIFPENFGKLKSYIDENKKLMKRYDFLLQKEALSIIILGGYKIAPHGRPFLLGSIDFKPIIFLEQAVSPFKSSKGGNAFESMLSSDMTKACISYPAVASFSFYEGQTKVMEITPESLGLEKKSWTKSTPSMSDDGALLVVGFTYTGRFVAPWNFKTAIAFIDTANRKVTGTRVLSGAHQFTFCFSNDKSKVALWESGKKTIHIFNFQ</sequence>
<protein>
    <recommendedName>
        <fullName evidence="3">WD40 repeat domain-containing protein</fullName>
    </recommendedName>
</protein>
<gene>
    <name evidence="1" type="ORF">Abiwalacus_18140</name>
</gene>